<feature type="domain" description="Tail specific protease" evidence="2">
    <location>
        <begin position="78"/>
        <end position="302"/>
    </location>
</feature>
<dbReference type="RefSeq" id="WP_219750205.1">
    <property type="nucleotide sequence ID" value="NZ_JAHXZN010000008.1"/>
</dbReference>
<protein>
    <submittedName>
        <fullName evidence="3">S41 family peptidase</fullName>
    </submittedName>
</protein>
<evidence type="ECO:0000313" key="4">
    <source>
        <dbReference type="Proteomes" id="UP000759103"/>
    </source>
</evidence>
<proteinExistence type="predicted"/>
<dbReference type="SMART" id="SM00245">
    <property type="entry name" value="TSPc"/>
    <property type="match status" value="1"/>
</dbReference>
<reference evidence="3 4" key="1">
    <citation type="submission" date="2021-07" db="EMBL/GenBank/DDBJ databases">
        <title>Sphingomonas sp.</title>
        <authorList>
            <person name="Feng G."/>
            <person name="Li J."/>
            <person name="Pan M."/>
        </authorList>
    </citation>
    <scope>NUCLEOTIDE SEQUENCE [LARGE SCALE GENOMIC DNA]</scope>
    <source>
        <strain evidence="3 4">RRHST34</strain>
    </source>
</reference>
<dbReference type="Gene3D" id="3.90.226.10">
    <property type="entry name" value="2-enoyl-CoA Hydratase, Chain A, domain 1"/>
    <property type="match status" value="1"/>
</dbReference>
<keyword evidence="4" id="KW-1185">Reference proteome</keyword>
<dbReference type="EMBL" id="JAHXZN010000008">
    <property type="protein sequence ID" value="MBW6532616.1"/>
    <property type="molecule type" value="Genomic_DNA"/>
</dbReference>
<sequence length="328" mass="35099">MLIAPTGRPVPPNGVALAYYKQALGLIKQHHRKSSKADWAMIEPRARALLAAAKQPSDTYRAIRFLLASLNEPHSFLAEPESSSGEKPNRQSEATAGPMPTATLPMSRLVENKFGYLYLPGLNTLGSDGPALGLRYSSTLRTALLDMDKHNLCGFIVDLRGNNGGNMWPMLQGLDPLLGGPPFGYFVLPDRTKQEWTRRAGNIVYSAVSTGATSPTFSLRHASAPLAVLIGSQTASSGEMAAIAFIGRANTRIFGSPSAGFTSANKVYRLSDGAALALTETAVQDRFGKEYVGPIVPDEQVDGSDLESVVNNWLSSQCTKATTGENSK</sequence>
<dbReference type="Pfam" id="PF03572">
    <property type="entry name" value="Peptidase_S41"/>
    <property type="match status" value="1"/>
</dbReference>
<evidence type="ECO:0000259" key="2">
    <source>
        <dbReference type="SMART" id="SM00245"/>
    </source>
</evidence>
<name>A0ABS7BSR2_9SPHN</name>
<evidence type="ECO:0000256" key="1">
    <source>
        <dbReference type="SAM" id="MobiDB-lite"/>
    </source>
</evidence>
<dbReference type="SUPFAM" id="SSF52096">
    <property type="entry name" value="ClpP/crotonase"/>
    <property type="match status" value="1"/>
</dbReference>
<gene>
    <name evidence="3" type="ORF">KZ820_17885</name>
</gene>
<dbReference type="InterPro" id="IPR029045">
    <property type="entry name" value="ClpP/crotonase-like_dom_sf"/>
</dbReference>
<dbReference type="Proteomes" id="UP000759103">
    <property type="component" value="Unassembled WGS sequence"/>
</dbReference>
<feature type="region of interest" description="Disordered" evidence="1">
    <location>
        <begin position="76"/>
        <end position="103"/>
    </location>
</feature>
<dbReference type="PANTHER" id="PTHR32060:SF30">
    <property type="entry name" value="CARBOXY-TERMINAL PROCESSING PROTEASE CTPA"/>
    <property type="match status" value="1"/>
</dbReference>
<feature type="compositionally biased region" description="Polar residues" evidence="1">
    <location>
        <begin position="81"/>
        <end position="94"/>
    </location>
</feature>
<dbReference type="PANTHER" id="PTHR32060">
    <property type="entry name" value="TAIL-SPECIFIC PROTEASE"/>
    <property type="match status" value="1"/>
</dbReference>
<accession>A0ABS7BSR2</accession>
<comment type="caution">
    <text evidence="3">The sequence shown here is derived from an EMBL/GenBank/DDBJ whole genome shotgun (WGS) entry which is preliminary data.</text>
</comment>
<evidence type="ECO:0000313" key="3">
    <source>
        <dbReference type="EMBL" id="MBW6532616.1"/>
    </source>
</evidence>
<dbReference type="InterPro" id="IPR005151">
    <property type="entry name" value="Tail-specific_protease"/>
</dbReference>
<organism evidence="3 4">
    <name type="scientific">Sphingomonas citri</name>
    <dbReference type="NCBI Taxonomy" id="2862499"/>
    <lineage>
        <taxon>Bacteria</taxon>
        <taxon>Pseudomonadati</taxon>
        <taxon>Pseudomonadota</taxon>
        <taxon>Alphaproteobacteria</taxon>
        <taxon>Sphingomonadales</taxon>
        <taxon>Sphingomonadaceae</taxon>
        <taxon>Sphingomonas</taxon>
    </lineage>
</organism>